<reference evidence="1 2" key="1">
    <citation type="submission" date="2020-05" db="EMBL/GenBank/DDBJ databases">
        <title>Complete genome sequence of Hymenobacter sp. TS19 in Coasted Sand Dune.</title>
        <authorList>
            <person name="Lee J.-H."/>
            <person name="Jung J.-H."/>
            <person name="Jeong S."/>
            <person name="Zhao L."/>
            <person name="Kim M.-K."/>
            <person name="Seo H.-S."/>
            <person name="Lim S."/>
        </authorList>
    </citation>
    <scope>NUCLEOTIDE SEQUENCE [LARGE SCALE GENOMIC DNA]</scope>
    <source>
        <strain evidence="1 2">TS19</strain>
    </source>
</reference>
<dbReference type="RefSeq" id="WP_171592950.1">
    <property type="nucleotide sequence ID" value="NZ_CP053538.1"/>
</dbReference>
<evidence type="ECO:0000313" key="2">
    <source>
        <dbReference type="Proteomes" id="UP000501623"/>
    </source>
</evidence>
<keyword evidence="2" id="KW-1185">Reference proteome</keyword>
<gene>
    <name evidence="1" type="ORF">HMJ29_18915</name>
</gene>
<accession>A0A6M6BM15</accession>
<evidence type="ECO:0000313" key="1">
    <source>
        <dbReference type="EMBL" id="QJX48868.1"/>
    </source>
</evidence>
<proteinExistence type="predicted"/>
<name>A0A6M6BM15_9BACT</name>
<sequence length="248" mass="28488">MNKLYALGMCVTGLLVCRTGYGQTGSAEVSVSTNITTLKKQYEQSINLNSRLYNGPEYVFYDKLYRTKQGHQFFNEPELKPGEILYDGQRYSNIPLLYDTHLDQVVSTLPSNAITYRLINEKIQAFTLQNHTFVRLVAPPTPKTPIITGFYDLLFDGNAKLFAKREKSLEKRAEQNSVKIIFLESINYFIYKDNTYYPITSLNNFVSLFPENKASLQKYARTNKLKFNKANREVSLVKLAQYNASLAH</sequence>
<dbReference type="EMBL" id="CP053538">
    <property type="protein sequence ID" value="QJX48868.1"/>
    <property type="molecule type" value="Genomic_DNA"/>
</dbReference>
<dbReference type="AlphaFoldDB" id="A0A6M6BM15"/>
<organism evidence="1 2">
    <name type="scientific">Hymenobacter taeanensis</name>
    <dbReference type="NCBI Taxonomy" id="2735321"/>
    <lineage>
        <taxon>Bacteria</taxon>
        <taxon>Pseudomonadati</taxon>
        <taxon>Bacteroidota</taxon>
        <taxon>Cytophagia</taxon>
        <taxon>Cytophagales</taxon>
        <taxon>Hymenobacteraceae</taxon>
        <taxon>Hymenobacter</taxon>
    </lineage>
</organism>
<dbReference type="KEGG" id="hts:HMJ29_18915"/>
<dbReference type="Proteomes" id="UP000501623">
    <property type="component" value="Chromosome"/>
</dbReference>
<protein>
    <submittedName>
        <fullName evidence="1">Uncharacterized protein</fullName>
    </submittedName>
</protein>